<reference evidence="9" key="1">
    <citation type="submission" date="2023-07" db="EMBL/GenBank/DDBJ databases">
        <title>Between Cages and Wild: Unraveling the Impact of Captivity on Animal Microbiomes and Antimicrobial Resistance.</title>
        <authorList>
            <person name="Schmartz G.P."/>
            <person name="Rehner J."/>
            <person name="Schuff M.J."/>
            <person name="Becker S.L."/>
            <person name="Kravczyk M."/>
            <person name="Gurevich A."/>
            <person name="Francke R."/>
            <person name="Mueller R."/>
            <person name="Keller V."/>
            <person name="Keller A."/>
        </authorList>
    </citation>
    <scope>NUCLEOTIDE SEQUENCE</scope>
    <source>
        <strain evidence="9">S12M_St_49</strain>
    </source>
</reference>
<feature type="transmembrane region" description="Helical" evidence="7">
    <location>
        <begin position="340"/>
        <end position="361"/>
    </location>
</feature>
<keyword evidence="3 7" id="KW-1003">Cell membrane</keyword>
<evidence type="ECO:0000256" key="1">
    <source>
        <dbReference type="ARBA" id="ARBA00004651"/>
    </source>
</evidence>
<dbReference type="InterPro" id="IPR032816">
    <property type="entry name" value="VTT_dom"/>
</dbReference>
<feature type="transmembrane region" description="Helical" evidence="7">
    <location>
        <begin position="150"/>
        <end position="173"/>
    </location>
</feature>
<dbReference type="PANTHER" id="PTHR12677:SF59">
    <property type="entry name" value="GOLGI APPARATUS MEMBRANE PROTEIN TVP38-RELATED"/>
    <property type="match status" value="1"/>
</dbReference>
<protein>
    <recommendedName>
        <fullName evidence="7">TVP38/TMEM64 family membrane protein</fullName>
    </recommendedName>
</protein>
<dbReference type="AlphaFoldDB" id="A0AA43RIZ0"/>
<gene>
    <name evidence="9" type="ORF">Q3982_05395</name>
</gene>
<evidence type="ECO:0000256" key="3">
    <source>
        <dbReference type="ARBA" id="ARBA00022475"/>
    </source>
</evidence>
<feature type="domain" description="VTT" evidence="8">
    <location>
        <begin position="218"/>
        <end position="334"/>
    </location>
</feature>
<organism evidence="9 10">
    <name type="scientific">Phoenicibacter congonensis</name>
    <dbReference type="NCBI Taxonomy" id="1944646"/>
    <lineage>
        <taxon>Bacteria</taxon>
        <taxon>Bacillati</taxon>
        <taxon>Actinomycetota</taxon>
        <taxon>Coriobacteriia</taxon>
        <taxon>Eggerthellales</taxon>
        <taxon>Eggerthellaceae</taxon>
        <taxon>Phoenicibacter</taxon>
    </lineage>
</organism>
<feature type="transmembrane region" description="Helical" evidence="7">
    <location>
        <begin position="7"/>
        <end position="26"/>
    </location>
</feature>
<dbReference type="GO" id="GO:0005886">
    <property type="term" value="C:plasma membrane"/>
    <property type="evidence" value="ECO:0007669"/>
    <property type="project" value="UniProtKB-SubCell"/>
</dbReference>
<proteinExistence type="inferred from homology"/>
<keyword evidence="6 7" id="KW-0472">Membrane</keyword>
<evidence type="ECO:0000256" key="5">
    <source>
        <dbReference type="ARBA" id="ARBA00022989"/>
    </source>
</evidence>
<feature type="transmembrane region" description="Helical" evidence="7">
    <location>
        <begin position="59"/>
        <end position="79"/>
    </location>
</feature>
<sequence>MQQAIKYVSFLEVGLLGALASSYALYSTANNKAGVLFFPIWIMLALVFALAMRRNERGIGWKGTCFAAMVLVSCAFAWMGPTPELFMRPAQALQGVFYFSDSTAQLVTQVLFSVAGIGLVAVCAWDLIVPAPAPEFEDADEEKRVKYASTVRIATIVVLFGIIIVCSCVPSIRAELTKLATYASGDFNGLTEYIRSFGPWAVAVSCLLMIFQSLAAPIPAFLITFANAAVFGWAWGALLSWSSAMLAATICFYIARFLGRDAVMNFMSKGMLASIDKFFERYGRNAILICRLLPFVSFDFVSYAAGLTGMGYWGFFIATGIGQLPATIVYSYLGGMLTSGVVYVMYAILCTSALFVAILLARKVYKDRHAGMIV</sequence>
<comment type="similarity">
    <text evidence="2 7">Belongs to the TVP38/TMEM64 family.</text>
</comment>
<dbReference type="InterPro" id="IPR015414">
    <property type="entry name" value="TMEM64"/>
</dbReference>
<name>A0AA43RIZ0_9ACTN</name>
<keyword evidence="4 7" id="KW-0812">Transmembrane</keyword>
<evidence type="ECO:0000256" key="7">
    <source>
        <dbReference type="RuleBase" id="RU366058"/>
    </source>
</evidence>
<dbReference type="PANTHER" id="PTHR12677">
    <property type="entry name" value="GOLGI APPARATUS MEMBRANE PROTEIN TVP38-RELATED"/>
    <property type="match status" value="1"/>
</dbReference>
<feature type="non-terminal residue" evidence="9">
    <location>
        <position position="374"/>
    </location>
</feature>
<dbReference type="EMBL" id="JAUMVS010000091">
    <property type="protein sequence ID" value="MDO4842093.1"/>
    <property type="molecule type" value="Genomic_DNA"/>
</dbReference>
<keyword evidence="5 7" id="KW-1133">Transmembrane helix</keyword>
<dbReference type="Pfam" id="PF09335">
    <property type="entry name" value="VTT_dom"/>
    <property type="match status" value="1"/>
</dbReference>
<comment type="caution">
    <text evidence="9">The sequence shown here is derived from an EMBL/GenBank/DDBJ whole genome shotgun (WGS) entry which is preliminary data.</text>
</comment>
<evidence type="ECO:0000313" key="9">
    <source>
        <dbReference type="EMBL" id="MDO4842093.1"/>
    </source>
</evidence>
<dbReference type="Proteomes" id="UP001168575">
    <property type="component" value="Unassembled WGS sequence"/>
</dbReference>
<comment type="subcellular location">
    <subcellularLocation>
        <location evidence="1 7">Cell membrane</location>
        <topology evidence="1 7">Multi-pass membrane protein</topology>
    </subcellularLocation>
</comment>
<evidence type="ECO:0000256" key="2">
    <source>
        <dbReference type="ARBA" id="ARBA00008640"/>
    </source>
</evidence>
<keyword evidence="10" id="KW-1185">Reference proteome</keyword>
<evidence type="ECO:0000256" key="4">
    <source>
        <dbReference type="ARBA" id="ARBA00022692"/>
    </source>
</evidence>
<feature type="transmembrane region" description="Helical" evidence="7">
    <location>
        <begin position="32"/>
        <end position="52"/>
    </location>
</feature>
<evidence type="ECO:0000256" key="6">
    <source>
        <dbReference type="ARBA" id="ARBA00023136"/>
    </source>
</evidence>
<feature type="transmembrane region" description="Helical" evidence="7">
    <location>
        <begin position="241"/>
        <end position="259"/>
    </location>
</feature>
<evidence type="ECO:0000259" key="8">
    <source>
        <dbReference type="Pfam" id="PF09335"/>
    </source>
</evidence>
<accession>A0AA43RIZ0</accession>
<evidence type="ECO:0000313" key="10">
    <source>
        <dbReference type="Proteomes" id="UP001168575"/>
    </source>
</evidence>